<organism evidence="1 2">
    <name type="scientific">Panicum virgatum</name>
    <name type="common">Blackwell switchgrass</name>
    <dbReference type="NCBI Taxonomy" id="38727"/>
    <lineage>
        <taxon>Eukaryota</taxon>
        <taxon>Viridiplantae</taxon>
        <taxon>Streptophyta</taxon>
        <taxon>Embryophyta</taxon>
        <taxon>Tracheophyta</taxon>
        <taxon>Spermatophyta</taxon>
        <taxon>Magnoliopsida</taxon>
        <taxon>Liliopsida</taxon>
        <taxon>Poales</taxon>
        <taxon>Poaceae</taxon>
        <taxon>PACMAD clade</taxon>
        <taxon>Panicoideae</taxon>
        <taxon>Panicodae</taxon>
        <taxon>Paniceae</taxon>
        <taxon>Panicinae</taxon>
        <taxon>Panicum</taxon>
        <taxon>Panicum sect. Hiantes</taxon>
    </lineage>
</organism>
<name>A0A8T0VF40_PANVG</name>
<proteinExistence type="predicted"/>
<dbReference type="EMBL" id="CM029040">
    <property type="protein sequence ID" value="KAG2635381.1"/>
    <property type="molecule type" value="Genomic_DNA"/>
</dbReference>
<evidence type="ECO:0000313" key="1">
    <source>
        <dbReference type="EMBL" id="KAG2635381.1"/>
    </source>
</evidence>
<protein>
    <submittedName>
        <fullName evidence="1">Uncharacterized protein</fullName>
    </submittedName>
</protein>
<evidence type="ECO:0000313" key="2">
    <source>
        <dbReference type="Proteomes" id="UP000823388"/>
    </source>
</evidence>
<dbReference type="Proteomes" id="UP000823388">
    <property type="component" value="Chromosome 2N"/>
</dbReference>
<dbReference type="AlphaFoldDB" id="A0A8T0VF40"/>
<keyword evidence="2" id="KW-1185">Reference proteome</keyword>
<comment type="caution">
    <text evidence="1">The sequence shown here is derived from an EMBL/GenBank/DDBJ whole genome shotgun (WGS) entry which is preliminary data.</text>
</comment>
<gene>
    <name evidence="1" type="ORF">PVAP13_2NG349300</name>
</gene>
<accession>A0A8T0VF40</accession>
<reference evidence="1" key="1">
    <citation type="submission" date="2020-05" db="EMBL/GenBank/DDBJ databases">
        <title>WGS assembly of Panicum virgatum.</title>
        <authorList>
            <person name="Lovell J.T."/>
            <person name="Jenkins J."/>
            <person name="Shu S."/>
            <person name="Juenger T.E."/>
            <person name="Schmutz J."/>
        </authorList>
    </citation>
    <scope>NUCLEOTIDE SEQUENCE</scope>
    <source>
        <strain evidence="1">AP13</strain>
    </source>
</reference>
<sequence length="114" mass="13398">MSRFGKSLHQRWDEDDESDDDDLLILAGLIEGSKRNKQKKNFRGSLPGRHSVRRGILGGHDGIFRDYFAWCIRVLKPKDYEHRDPLLLNDFLKIHEEIEDRSSHELLRDDLVEA</sequence>